<organism evidence="2 3">
    <name type="scientific">Asparagus officinalis</name>
    <name type="common">Garden asparagus</name>
    <dbReference type="NCBI Taxonomy" id="4686"/>
    <lineage>
        <taxon>Eukaryota</taxon>
        <taxon>Viridiplantae</taxon>
        <taxon>Streptophyta</taxon>
        <taxon>Embryophyta</taxon>
        <taxon>Tracheophyta</taxon>
        <taxon>Spermatophyta</taxon>
        <taxon>Magnoliopsida</taxon>
        <taxon>Liliopsida</taxon>
        <taxon>Asparagales</taxon>
        <taxon>Asparagaceae</taxon>
        <taxon>Asparagoideae</taxon>
        <taxon>Asparagus</taxon>
    </lineage>
</organism>
<dbReference type="AlphaFoldDB" id="A0A5P1EWD0"/>
<feature type="domain" description="Senescence" evidence="1">
    <location>
        <begin position="160"/>
        <end position="358"/>
    </location>
</feature>
<name>A0A5P1EWD0_ASPOF</name>
<keyword evidence="3" id="KW-1185">Reference proteome</keyword>
<dbReference type="Pfam" id="PF06911">
    <property type="entry name" value="Senescence"/>
    <property type="match status" value="1"/>
</dbReference>
<evidence type="ECO:0000313" key="3">
    <source>
        <dbReference type="Proteomes" id="UP000243459"/>
    </source>
</evidence>
<dbReference type="Proteomes" id="UP000243459">
    <property type="component" value="Chromosome 5"/>
</dbReference>
<protein>
    <recommendedName>
        <fullName evidence="1">Senescence domain-containing protein</fullName>
    </recommendedName>
</protein>
<evidence type="ECO:0000313" key="2">
    <source>
        <dbReference type="EMBL" id="ONK69803.1"/>
    </source>
</evidence>
<dbReference type="GO" id="GO:0005886">
    <property type="term" value="C:plasma membrane"/>
    <property type="evidence" value="ECO:0007669"/>
    <property type="project" value="TreeGrafter"/>
</dbReference>
<accession>A0A5P1EWD0</accession>
<dbReference type="InterPro" id="IPR045036">
    <property type="entry name" value="Spartin-like"/>
</dbReference>
<dbReference type="EMBL" id="CM007385">
    <property type="protein sequence ID" value="ONK69803.1"/>
    <property type="molecule type" value="Genomic_DNA"/>
</dbReference>
<evidence type="ECO:0000259" key="1">
    <source>
        <dbReference type="Pfam" id="PF06911"/>
    </source>
</evidence>
<reference evidence="3" key="1">
    <citation type="journal article" date="2017" name="Nat. Commun.">
        <title>The asparagus genome sheds light on the origin and evolution of a young Y chromosome.</title>
        <authorList>
            <person name="Harkess A."/>
            <person name="Zhou J."/>
            <person name="Xu C."/>
            <person name="Bowers J.E."/>
            <person name="Van der Hulst R."/>
            <person name="Ayyampalayam S."/>
            <person name="Mercati F."/>
            <person name="Riccardi P."/>
            <person name="McKain M.R."/>
            <person name="Kakrana A."/>
            <person name="Tang H."/>
            <person name="Ray J."/>
            <person name="Groenendijk J."/>
            <person name="Arikit S."/>
            <person name="Mathioni S.M."/>
            <person name="Nakano M."/>
            <person name="Shan H."/>
            <person name="Telgmann-Rauber A."/>
            <person name="Kanno A."/>
            <person name="Yue Z."/>
            <person name="Chen H."/>
            <person name="Li W."/>
            <person name="Chen Y."/>
            <person name="Xu X."/>
            <person name="Zhang Y."/>
            <person name="Luo S."/>
            <person name="Chen H."/>
            <person name="Gao J."/>
            <person name="Mao Z."/>
            <person name="Pires J.C."/>
            <person name="Luo M."/>
            <person name="Kudrna D."/>
            <person name="Wing R.A."/>
            <person name="Meyers B.C."/>
            <person name="Yi K."/>
            <person name="Kong H."/>
            <person name="Lavrijsen P."/>
            <person name="Sunseri F."/>
            <person name="Falavigna A."/>
            <person name="Ye Y."/>
            <person name="Leebens-Mack J.H."/>
            <person name="Chen G."/>
        </authorList>
    </citation>
    <scope>NUCLEOTIDE SEQUENCE [LARGE SCALE GENOMIC DNA]</scope>
    <source>
        <strain evidence="3">cv. DH0086</strain>
    </source>
</reference>
<proteinExistence type="predicted"/>
<dbReference type="InterPro" id="IPR009686">
    <property type="entry name" value="Senescence/spartin_C"/>
</dbReference>
<gene>
    <name evidence="2" type="ORF">A4U43_C05F26900</name>
</gene>
<dbReference type="OMA" id="IPSCKVH"/>
<dbReference type="OrthoDB" id="1719420at2759"/>
<dbReference type="PANTHER" id="PTHR21068">
    <property type="entry name" value="SPARTIN"/>
    <property type="match status" value="1"/>
</dbReference>
<dbReference type="Gramene" id="ONK69803">
    <property type="protein sequence ID" value="ONK69803"/>
    <property type="gene ID" value="A4U43_C05F26900"/>
</dbReference>
<sequence>MGCGNSRSSSPKSPYLRKEDILLRIPGAVVHLTRDGEAIELARGEFTILKITDEDVSLATVVKVGPHLQWPLTIDEPVIKIDKFHYLFTLQDQDGGFLNYGVTFDAANGSLLDSLDLFLKEHACFSKQDGSKSKGDGSGHEVYWRDYAPKIDEYNGVLAKAIARGTGEIVKGIFTCSNAYSNQVQKGANLIQPTAAGNNANMSDRNNNINGPNKTHGGINQSLQRVRKLSEMTERMSQSLLDGVLTVTGSVTAPIIRSRAGKAFFSMVPGEVLLASLAAVGTVLDAVEVAERKALAATSGAVSGVVSKRFGENAGVATEDAFATAGHAIGTAWNLLKIRKAITPSSSVSSAIVKNAVKRRT</sequence>
<dbReference type="PANTHER" id="PTHR21068:SF36">
    <property type="entry name" value="SENESCENCE_DEHYDRATION-ASSOCIATED PROTEIN-LIKE PROTEIN"/>
    <property type="match status" value="1"/>
</dbReference>